<dbReference type="EMBL" id="JACHBW010000021">
    <property type="protein sequence ID" value="MBB6105993.1"/>
    <property type="molecule type" value="Genomic_DNA"/>
</dbReference>
<accession>A0A7W9U2S5</accession>
<sequence length="264" mass="29577">MAIPGGAPSRYDKKGPAMNTGVRTESGLMDEFIREFVGVVPADLLASINAAIEAARHEWQPPDGRRASAAARQFADAMRLHDAFSAMEAQVCAAARQWIGQTMAREPNDAPIHVLRCVGPRMSAQSYLRHFDSHVLTVLIPLQRAPDGDQNGDLIVHVRRNQPLAPLMHLFTKAWLFFEHGLPFALRRAIVNSGFSMRHCRRIRCEPGNAYVFNGLVTLHHNLHVADGERRSLIIHHYDAGLEARLRTMLRVVRQVRDRLAGYS</sequence>
<comment type="caution">
    <text evidence="1">The sequence shown here is derived from an EMBL/GenBank/DDBJ whole genome shotgun (WGS) entry which is preliminary data.</text>
</comment>
<name>A0A7W9U2S5_9BURK</name>
<evidence type="ECO:0000313" key="1">
    <source>
        <dbReference type="EMBL" id="MBB6105993.1"/>
    </source>
</evidence>
<dbReference type="AlphaFoldDB" id="A0A7W9U2S5"/>
<gene>
    <name evidence="1" type="ORF">F4827_005863</name>
</gene>
<keyword evidence="2" id="KW-1185">Reference proteome</keyword>
<evidence type="ECO:0000313" key="2">
    <source>
        <dbReference type="Proteomes" id="UP000571554"/>
    </source>
</evidence>
<dbReference type="Proteomes" id="UP000571554">
    <property type="component" value="Unassembled WGS sequence"/>
</dbReference>
<reference evidence="1 2" key="1">
    <citation type="submission" date="2020-08" db="EMBL/GenBank/DDBJ databases">
        <title>Above-ground endophytic microbial communities from plants in different locations in the United States.</title>
        <authorList>
            <person name="Frank C."/>
        </authorList>
    </citation>
    <scope>NUCLEOTIDE SEQUENCE [LARGE SCALE GENOMIC DNA]</scope>
    <source>
        <strain evidence="1 2">WP4_2_2</strain>
    </source>
</reference>
<organism evidence="1 2">
    <name type="scientific">Paraburkholderia bannensis</name>
    <dbReference type="NCBI Taxonomy" id="765414"/>
    <lineage>
        <taxon>Bacteria</taxon>
        <taxon>Pseudomonadati</taxon>
        <taxon>Pseudomonadota</taxon>
        <taxon>Betaproteobacteria</taxon>
        <taxon>Burkholderiales</taxon>
        <taxon>Burkholderiaceae</taxon>
        <taxon>Paraburkholderia</taxon>
    </lineage>
</organism>
<proteinExistence type="predicted"/>
<dbReference type="RefSeq" id="WP_184123846.1">
    <property type="nucleotide sequence ID" value="NZ_JACHBW010000021.1"/>
</dbReference>
<protein>
    <submittedName>
        <fullName evidence="1">Uncharacterized protein</fullName>
    </submittedName>
</protein>